<reference evidence="2" key="1">
    <citation type="journal article" date="2019" name="bioRxiv">
        <title>The Genome of the Zebra Mussel, Dreissena polymorpha: A Resource for Invasive Species Research.</title>
        <authorList>
            <person name="McCartney M.A."/>
            <person name="Auch B."/>
            <person name="Kono T."/>
            <person name="Mallez S."/>
            <person name="Zhang Y."/>
            <person name="Obille A."/>
            <person name="Becker A."/>
            <person name="Abrahante J.E."/>
            <person name="Garbe J."/>
            <person name="Badalamenti J.P."/>
            <person name="Herman A."/>
            <person name="Mangelson H."/>
            <person name="Liachko I."/>
            <person name="Sullivan S."/>
            <person name="Sone E.D."/>
            <person name="Koren S."/>
            <person name="Silverstein K.A.T."/>
            <person name="Beckman K.B."/>
            <person name="Gohl D.M."/>
        </authorList>
    </citation>
    <scope>NUCLEOTIDE SEQUENCE</scope>
    <source>
        <strain evidence="2">Duluth1</strain>
        <tissue evidence="2">Whole animal</tissue>
    </source>
</reference>
<dbReference type="AlphaFoldDB" id="A0A9D4LU47"/>
<evidence type="ECO:0000313" key="2">
    <source>
        <dbReference type="EMBL" id="KAH3863808.1"/>
    </source>
</evidence>
<protein>
    <submittedName>
        <fullName evidence="2">Uncharacterized protein</fullName>
    </submittedName>
</protein>
<evidence type="ECO:0000313" key="3">
    <source>
        <dbReference type="Proteomes" id="UP000828390"/>
    </source>
</evidence>
<organism evidence="2 3">
    <name type="scientific">Dreissena polymorpha</name>
    <name type="common">Zebra mussel</name>
    <name type="synonym">Mytilus polymorpha</name>
    <dbReference type="NCBI Taxonomy" id="45954"/>
    <lineage>
        <taxon>Eukaryota</taxon>
        <taxon>Metazoa</taxon>
        <taxon>Spiralia</taxon>
        <taxon>Lophotrochozoa</taxon>
        <taxon>Mollusca</taxon>
        <taxon>Bivalvia</taxon>
        <taxon>Autobranchia</taxon>
        <taxon>Heteroconchia</taxon>
        <taxon>Euheterodonta</taxon>
        <taxon>Imparidentia</taxon>
        <taxon>Neoheterodontei</taxon>
        <taxon>Myida</taxon>
        <taxon>Dreissenoidea</taxon>
        <taxon>Dreissenidae</taxon>
        <taxon>Dreissena</taxon>
    </lineage>
</organism>
<feature type="region of interest" description="Disordered" evidence="1">
    <location>
        <begin position="82"/>
        <end position="112"/>
    </location>
</feature>
<sequence length="150" mass="17342">MAMIEDTTERNLDVEKEIDRLVMMTRTATLHEETWIAFQSRRHTSGKKLLPNRQSRRVAHSELPRRTLVPPYHLQLLGRRRVTIRGGRNPSAGNQNRTRKTNNAEKGAANPSCKCLNQMNSLYFAIDPFKNKQKLIRARSHVTSRIPERG</sequence>
<keyword evidence="3" id="KW-1185">Reference proteome</keyword>
<dbReference type="Proteomes" id="UP000828390">
    <property type="component" value="Unassembled WGS sequence"/>
</dbReference>
<dbReference type="EMBL" id="JAIWYP010000002">
    <property type="protein sequence ID" value="KAH3863808.1"/>
    <property type="molecule type" value="Genomic_DNA"/>
</dbReference>
<reference evidence="2" key="2">
    <citation type="submission" date="2020-11" db="EMBL/GenBank/DDBJ databases">
        <authorList>
            <person name="McCartney M.A."/>
            <person name="Auch B."/>
            <person name="Kono T."/>
            <person name="Mallez S."/>
            <person name="Becker A."/>
            <person name="Gohl D.M."/>
            <person name="Silverstein K.A.T."/>
            <person name="Koren S."/>
            <person name="Bechman K.B."/>
            <person name="Herman A."/>
            <person name="Abrahante J.E."/>
            <person name="Garbe J."/>
        </authorList>
    </citation>
    <scope>NUCLEOTIDE SEQUENCE</scope>
    <source>
        <strain evidence="2">Duluth1</strain>
        <tissue evidence="2">Whole animal</tissue>
    </source>
</reference>
<evidence type="ECO:0000256" key="1">
    <source>
        <dbReference type="SAM" id="MobiDB-lite"/>
    </source>
</evidence>
<comment type="caution">
    <text evidence="2">The sequence shown here is derived from an EMBL/GenBank/DDBJ whole genome shotgun (WGS) entry which is preliminary data.</text>
</comment>
<name>A0A9D4LU47_DREPO</name>
<accession>A0A9D4LU47</accession>
<proteinExistence type="predicted"/>
<gene>
    <name evidence="2" type="ORF">DPMN_026808</name>
</gene>